<name>A0A4D4JA37_9PSEU</name>
<protein>
    <submittedName>
        <fullName evidence="2">Uncharacterized protein</fullName>
    </submittedName>
</protein>
<dbReference type="OrthoDB" id="4827715at2"/>
<evidence type="ECO:0000256" key="1">
    <source>
        <dbReference type="SAM" id="MobiDB-lite"/>
    </source>
</evidence>
<organism evidence="2 3">
    <name type="scientific">Gandjariella thermophila</name>
    <dbReference type="NCBI Taxonomy" id="1931992"/>
    <lineage>
        <taxon>Bacteria</taxon>
        <taxon>Bacillati</taxon>
        <taxon>Actinomycetota</taxon>
        <taxon>Actinomycetes</taxon>
        <taxon>Pseudonocardiales</taxon>
        <taxon>Pseudonocardiaceae</taxon>
        <taxon>Gandjariella</taxon>
    </lineage>
</organism>
<dbReference type="Proteomes" id="UP000298860">
    <property type="component" value="Unassembled WGS sequence"/>
</dbReference>
<accession>A0A4D4JA37</accession>
<evidence type="ECO:0000313" key="2">
    <source>
        <dbReference type="EMBL" id="GDY32434.1"/>
    </source>
</evidence>
<gene>
    <name evidence="2" type="ORF">GTS_40670</name>
</gene>
<evidence type="ECO:0000313" key="3">
    <source>
        <dbReference type="Proteomes" id="UP000298860"/>
    </source>
</evidence>
<keyword evidence="3" id="KW-1185">Reference proteome</keyword>
<feature type="region of interest" description="Disordered" evidence="1">
    <location>
        <begin position="98"/>
        <end position="154"/>
    </location>
</feature>
<sequence>MKKIEELRDYIDTHDTSVEMEQGHWETEVAEDPMVTTSLRLPKSLLDWVRQQAAAEHVKPTAWLRGLIEQQRAGHADLEERVSALETVISSWLAHLRPASPARRTPGGPTAAGTRVAAQPIKIAGRHARATAGKDAKTGNPTPGTRRRTRSGSR</sequence>
<dbReference type="AlphaFoldDB" id="A0A4D4JA37"/>
<reference evidence="3" key="1">
    <citation type="submission" date="2019-04" db="EMBL/GenBank/DDBJ databases">
        <title>Draft genome sequence of Pseudonocardiaceae bacterium SL3-2-4.</title>
        <authorList>
            <person name="Ningsih F."/>
            <person name="Yokota A."/>
            <person name="Sakai Y."/>
            <person name="Nanatani K."/>
            <person name="Yabe S."/>
            <person name="Oetari A."/>
            <person name="Sjamsuridzal W."/>
        </authorList>
    </citation>
    <scope>NUCLEOTIDE SEQUENCE [LARGE SCALE GENOMIC DNA]</scope>
    <source>
        <strain evidence="3">SL3-2-4</strain>
    </source>
</reference>
<dbReference type="RefSeq" id="WP_137815440.1">
    <property type="nucleotide sequence ID" value="NZ_BJFL01000024.1"/>
</dbReference>
<dbReference type="EMBL" id="BJFL01000024">
    <property type="protein sequence ID" value="GDY32434.1"/>
    <property type="molecule type" value="Genomic_DNA"/>
</dbReference>
<proteinExistence type="predicted"/>
<feature type="compositionally biased region" description="Basic residues" evidence="1">
    <location>
        <begin position="145"/>
        <end position="154"/>
    </location>
</feature>
<comment type="caution">
    <text evidence="2">The sequence shown here is derived from an EMBL/GenBank/DDBJ whole genome shotgun (WGS) entry which is preliminary data.</text>
</comment>